<dbReference type="InterPro" id="IPR024498">
    <property type="entry name" value="DUF2786"/>
</dbReference>
<keyword evidence="5" id="KW-1185">Reference proteome</keyword>
<organism evidence="4 5">
    <name type="scientific">Thiovibrio frasassiensis</name>
    <dbReference type="NCBI Taxonomy" id="2984131"/>
    <lineage>
        <taxon>Bacteria</taxon>
        <taxon>Pseudomonadati</taxon>
        <taxon>Thermodesulfobacteriota</taxon>
        <taxon>Desulfobulbia</taxon>
        <taxon>Desulfobulbales</taxon>
        <taxon>Thiovibrionaceae</taxon>
        <taxon>Thiovibrio</taxon>
    </lineage>
</organism>
<dbReference type="Proteomes" id="UP001154240">
    <property type="component" value="Unassembled WGS sequence"/>
</dbReference>
<comment type="caution">
    <text evidence="4">The sequence shown here is derived from an EMBL/GenBank/DDBJ whole genome shotgun (WGS) entry which is preliminary data.</text>
</comment>
<dbReference type="InterPro" id="IPR055592">
    <property type="entry name" value="DUF7168"/>
</dbReference>
<dbReference type="GO" id="GO:0006950">
    <property type="term" value="P:response to stress"/>
    <property type="evidence" value="ECO:0007669"/>
    <property type="project" value="UniProtKB-ARBA"/>
</dbReference>
<dbReference type="Pfam" id="PF23771">
    <property type="entry name" value="DUF7168"/>
    <property type="match status" value="1"/>
</dbReference>
<reference evidence="4" key="1">
    <citation type="journal article" date="2022" name="bioRxiv">
        <title>Thiovibrio frasassiensisgen. nov., sp. nov., an autotrophic, elemental sulfur disproportionating bacterium isolated from sulfidic karst sediment, and proposal of Thiovibrionaceae fam. nov.</title>
        <authorList>
            <person name="Aronson H."/>
            <person name="Thomas C."/>
            <person name="Bhattacharyya M."/>
            <person name="Eckstein S."/>
            <person name="Jensen S."/>
            <person name="Barco R."/>
            <person name="Macalady J."/>
            <person name="Amend J."/>
        </authorList>
    </citation>
    <scope>NUCLEOTIDE SEQUENCE</scope>
    <source>
        <strain evidence="4">RS19-109</strain>
    </source>
</reference>
<evidence type="ECO:0000313" key="4">
    <source>
        <dbReference type="EMBL" id="MDG4475157.1"/>
    </source>
</evidence>
<evidence type="ECO:0000313" key="5">
    <source>
        <dbReference type="Proteomes" id="UP001154240"/>
    </source>
</evidence>
<feature type="domain" description="SprT-like" evidence="1">
    <location>
        <begin position="43"/>
        <end position="108"/>
    </location>
</feature>
<protein>
    <submittedName>
        <fullName evidence="4">SprT-like domain-containing protein</fullName>
    </submittedName>
</protein>
<gene>
    <name evidence="4" type="ORF">OLX77_03160</name>
</gene>
<name>A0A9X4MLS9_9BACT</name>
<reference evidence="4" key="2">
    <citation type="submission" date="2022-10" db="EMBL/GenBank/DDBJ databases">
        <authorList>
            <person name="Aronson H.S."/>
        </authorList>
    </citation>
    <scope>NUCLEOTIDE SEQUENCE</scope>
    <source>
        <strain evidence="4">RS19-109</strain>
    </source>
</reference>
<feature type="domain" description="DUF2786" evidence="2">
    <location>
        <begin position="132"/>
        <end position="168"/>
    </location>
</feature>
<feature type="domain" description="DUF7168" evidence="3">
    <location>
        <begin position="188"/>
        <end position="288"/>
    </location>
</feature>
<evidence type="ECO:0000259" key="3">
    <source>
        <dbReference type="Pfam" id="PF23771"/>
    </source>
</evidence>
<dbReference type="AlphaFoldDB" id="A0A9X4MLS9"/>
<dbReference type="Pfam" id="PF10263">
    <property type="entry name" value="SprT-like"/>
    <property type="match status" value="1"/>
</dbReference>
<dbReference type="EMBL" id="JAPHEH010000001">
    <property type="protein sequence ID" value="MDG4475157.1"/>
    <property type="molecule type" value="Genomic_DNA"/>
</dbReference>
<accession>A0A9X4MLS9</accession>
<evidence type="ECO:0000259" key="2">
    <source>
        <dbReference type="Pfam" id="PF10979"/>
    </source>
</evidence>
<dbReference type="RefSeq" id="WP_307632132.1">
    <property type="nucleotide sequence ID" value="NZ_JAPHEH010000001.1"/>
</dbReference>
<evidence type="ECO:0000259" key="1">
    <source>
        <dbReference type="Pfam" id="PF10263"/>
    </source>
</evidence>
<dbReference type="InterPro" id="IPR006640">
    <property type="entry name" value="SprT-like_domain"/>
</dbReference>
<proteinExistence type="predicted"/>
<sequence>MSEQESLLMEGWRRQLAQEYRHLCWLYRVQLTTPLFEISEGQGRAGSWSSGLDTLSLASWLIREHSWDVVLEVLKHEMSHQYVAHMGRGDELPHGPAFQEACDRLGVHPEFRSAQGAIPRLLSKEEQRSGGMLARVEKLFALAQSANVHEASLAMEKANAILRRYNLERLDRQTPSEYDYLIIKPGGKRIVAHQRLIAAILKDFFYVNVVIARQYEALSGETLRVIELTGAKENLAVAEHVYHFLRHRLEYLWREYRKSTGALGKEKNSYWLGVLNGFREKLAGQERQVMHTSGNDTASSLICAADPGLIRYYRGRYPRLRTVQHAGPRVHGDIYQAGQREGKQLVIHKGVGAEAHTGNLGLLLGEG</sequence>
<dbReference type="Pfam" id="PF10979">
    <property type="entry name" value="DUF2786"/>
    <property type="match status" value="1"/>
</dbReference>